<evidence type="ECO:0000313" key="15">
    <source>
        <dbReference type="EMBL" id="ATY86579.1"/>
    </source>
</evidence>
<dbReference type="RefSeq" id="WP_100669472.1">
    <property type="nucleotide sequence ID" value="NZ_CP024955.1"/>
</dbReference>
<keyword evidence="5" id="KW-0049">Antioxidant</keyword>
<dbReference type="SUPFAM" id="SSF52833">
    <property type="entry name" value="Thioredoxin-like"/>
    <property type="match status" value="1"/>
</dbReference>
<reference evidence="16" key="1">
    <citation type="submission" date="2017-11" db="EMBL/GenBank/DDBJ databases">
        <title>Complete Genome Sequence of Kyrpidia sp. Strain EA-1, a thermophilic, hydrogen-oxidizing Bacterium, isolated from the Azores.</title>
        <authorList>
            <person name="Reiner J.E."/>
            <person name="Lapp C.J."/>
            <person name="Bunk B."/>
            <person name="Gescher J."/>
        </authorList>
    </citation>
    <scope>NUCLEOTIDE SEQUENCE [LARGE SCALE GENOMIC DNA]</scope>
    <source>
        <strain evidence="16">EA-1</strain>
    </source>
</reference>
<dbReference type="InterPro" id="IPR013766">
    <property type="entry name" value="Thioredoxin_domain"/>
</dbReference>
<evidence type="ECO:0000256" key="6">
    <source>
        <dbReference type="ARBA" id="ARBA00023002"/>
    </source>
</evidence>
<evidence type="ECO:0000256" key="10">
    <source>
        <dbReference type="ARBA" id="ARBA00038489"/>
    </source>
</evidence>
<dbReference type="Gene3D" id="3.40.30.10">
    <property type="entry name" value="Glutaredoxin"/>
    <property type="match status" value="1"/>
</dbReference>
<sequence length="156" mass="17299">MVEEGQKAPDFTLPTGTGETMSLADFRGKPVVLYFYPRDNTPGCTKEACGFRDLHEAFSEVGAVILGVSTDSPSSHKKFAEKYQLPFPLLSDEDAAVSTAYGVYKEKTRYGKKSMGIERTTFLIDGDGVIRKIYPRVKVEGHMEQVLEDVRHLSNG</sequence>
<dbReference type="Proteomes" id="UP000231932">
    <property type="component" value="Chromosome"/>
</dbReference>
<dbReference type="OrthoDB" id="9812811at2"/>
<keyword evidence="16" id="KW-1185">Reference proteome</keyword>
<dbReference type="PROSITE" id="PS51352">
    <property type="entry name" value="THIOREDOXIN_2"/>
    <property type="match status" value="1"/>
</dbReference>
<dbReference type="EMBL" id="CP024955">
    <property type="protein sequence ID" value="ATY86579.1"/>
    <property type="molecule type" value="Genomic_DNA"/>
</dbReference>
<comment type="similarity">
    <text evidence="10">Belongs to the peroxiredoxin family. BCP/PrxQ subfamily.</text>
</comment>
<dbReference type="InterPro" id="IPR036249">
    <property type="entry name" value="Thioredoxin-like_sf"/>
</dbReference>
<comment type="function">
    <text evidence="1">Thiol-specific peroxidase that catalyzes the reduction of hydrogen peroxide and organic hydroperoxides to water and alcohols, respectively. Plays a role in cell protection against oxidative stress by detoxifying peroxides and as sensor of hydrogen peroxide-mediated signaling events.</text>
</comment>
<keyword evidence="6" id="KW-0560">Oxidoreductase</keyword>
<keyword evidence="7" id="KW-1015">Disulfide bond</keyword>
<name>A0A2K8NB64_9BACL</name>
<evidence type="ECO:0000256" key="5">
    <source>
        <dbReference type="ARBA" id="ARBA00022862"/>
    </source>
</evidence>
<evidence type="ECO:0000256" key="8">
    <source>
        <dbReference type="ARBA" id="ARBA00023284"/>
    </source>
</evidence>
<dbReference type="InterPro" id="IPR024706">
    <property type="entry name" value="Peroxiredoxin_AhpC-typ"/>
</dbReference>
<evidence type="ECO:0000256" key="4">
    <source>
        <dbReference type="ARBA" id="ARBA00022559"/>
    </source>
</evidence>
<evidence type="ECO:0000256" key="3">
    <source>
        <dbReference type="ARBA" id="ARBA00013017"/>
    </source>
</evidence>
<dbReference type="PIRSF" id="PIRSF000239">
    <property type="entry name" value="AHPC"/>
    <property type="match status" value="1"/>
</dbReference>
<evidence type="ECO:0000313" key="16">
    <source>
        <dbReference type="Proteomes" id="UP000231932"/>
    </source>
</evidence>
<dbReference type="KEGG" id="kyr:CVV65_11940"/>
<evidence type="ECO:0000256" key="7">
    <source>
        <dbReference type="ARBA" id="ARBA00023157"/>
    </source>
</evidence>
<proteinExistence type="inferred from homology"/>
<dbReference type="GO" id="GO:0005737">
    <property type="term" value="C:cytoplasm"/>
    <property type="evidence" value="ECO:0007669"/>
    <property type="project" value="TreeGrafter"/>
</dbReference>
<comment type="subunit">
    <text evidence="2">Monomer.</text>
</comment>
<organism evidence="15 16">
    <name type="scientific">Kyrpidia spormannii</name>
    <dbReference type="NCBI Taxonomy" id="2055160"/>
    <lineage>
        <taxon>Bacteria</taxon>
        <taxon>Bacillati</taxon>
        <taxon>Bacillota</taxon>
        <taxon>Bacilli</taxon>
        <taxon>Bacillales</taxon>
        <taxon>Alicyclobacillaceae</taxon>
        <taxon>Kyrpidia</taxon>
    </lineage>
</organism>
<dbReference type="Pfam" id="PF00578">
    <property type="entry name" value="AhpC-TSA"/>
    <property type="match status" value="1"/>
</dbReference>
<dbReference type="CDD" id="cd03017">
    <property type="entry name" value="PRX_BCP"/>
    <property type="match status" value="1"/>
</dbReference>
<evidence type="ECO:0000256" key="11">
    <source>
        <dbReference type="ARBA" id="ARBA00041373"/>
    </source>
</evidence>
<dbReference type="GO" id="GO:0045454">
    <property type="term" value="P:cell redox homeostasis"/>
    <property type="evidence" value="ECO:0007669"/>
    <property type="project" value="TreeGrafter"/>
</dbReference>
<dbReference type="GO" id="GO:0034599">
    <property type="term" value="P:cellular response to oxidative stress"/>
    <property type="evidence" value="ECO:0007669"/>
    <property type="project" value="TreeGrafter"/>
</dbReference>
<evidence type="ECO:0000256" key="13">
    <source>
        <dbReference type="PIRSR" id="PIRSR000239-1"/>
    </source>
</evidence>
<comment type="catalytic activity">
    <reaction evidence="12">
        <text>a hydroperoxide + [thioredoxin]-dithiol = an alcohol + [thioredoxin]-disulfide + H2O</text>
        <dbReference type="Rhea" id="RHEA:62620"/>
        <dbReference type="Rhea" id="RHEA-COMP:10698"/>
        <dbReference type="Rhea" id="RHEA-COMP:10700"/>
        <dbReference type="ChEBI" id="CHEBI:15377"/>
        <dbReference type="ChEBI" id="CHEBI:29950"/>
        <dbReference type="ChEBI" id="CHEBI:30879"/>
        <dbReference type="ChEBI" id="CHEBI:35924"/>
        <dbReference type="ChEBI" id="CHEBI:50058"/>
        <dbReference type="EC" id="1.11.1.24"/>
    </reaction>
</comment>
<accession>A0A2K8NB64</accession>
<dbReference type="NCBIfam" id="NF006960">
    <property type="entry name" value="PRK09437.1"/>
    <property type="match status" value="1"/>
</dbReference>
<evidence type="ECO:0000256" key="2">
    <source>
        <dbReference type="ARBA" id="ARBA00011245"/>
    </source>
</evidence>
<dbReference type="PANTHER" id="PTHR42801">
    <property type="entry name" value="THIOREDOXIN-DEPENDENT PEROXIDE REDUCTASE"/>
    <property type="match status" value="1"/>
</dbReference>
<feature type="active site" description="Cysteine sulfenic acid (-SOH) intermediate; for peroxidase activity" evidence="13">
    <location>
        <position position="44"/>
    </location>
</feature>
<protein>
    <recommendedName>
        <fullName evidence="3">thioredoxin-dependent peroxiredoxin</fullName>
        <ecNumber evidence="3">1.11.1.24</ecNumber>
    </recommendedName>
    <alternativeName>
        <fullName evidence="11">Bacterioferritin comigratory protein</fullName>
    </alternativeName>
    <alternativeName>
        <fullName evidence="9">Thioredoxin peroxidase</fullName>
    </alternativeName>
</protein>
<evidence type="ECO:0000256" key="1">
    <source>
        <dbReference type="ARBA" id="ARBA00003330"/>
    </source>
</evidence>
<keyword evidence="4 15" id="KW-0575">Peroxidase</keyword>
<feature type="domain" description="Thioredoxin" evidence="14">
    <location>
        <begin position="2"/>
        <end position="155"/>
    </location>
</feature>
<dbReference type="InterPro" id="IPR000866">
    <property type="entry name" value="AhpC/TSA"/>
</dbReference>
<dbReference type="GO" id="GO:0008379">
    <property type="term" value="F:thioredoxin peroxidase activity"/>
    <property type="evidence" value="ECO:0007669"/>
    <property type="project" value="TreeGrafter"/>
</dbReference>
<dbReference type="EC" id="1.11.1.24" evidence="3"/>
<evidence type="ECO:0000259" key="14">
    <source>
        <dbReference type="PROSITE" id="PS51352"/>
    </source>
</evidence>
<evidence type="ECO:0000256" key="12">
    <source>
        <dbReference type="ARBA" id="ARBA00049091"/>
    </source>
</evidence>
<dbReference type="AlphaFoldDB" id="A0A2K8NB64"/>
<evidence type="ECO:0000256" key="9">
    <source>
        <dbReference type="ARBA" id="ARBA00032824"/>
    </source>
</evidence>
<dbReference type="InterPro" id="IPR050924">
    <property type="entry name" value="Peroxiredoxin_BCP/PrxQ"/>
</dbReference>
<keyword evidence="8" id="KW-0676">Redox-active center</keyword>
<dbReference type="FunFam" id="3.40.30.10:FF:000007">
    <property type="entry name" value="Thioredoxin-dependent thiol peroxidase"/>
    <property type="match status" value="1"/>
</dbReference>
<gene>
    <name evidence="15" type="ORF">CVV65_11940</name>
</gene>
<dbReference type="PANTHER" id="PTHR42801:SF4">
    <property type="entry name" value="AHPC_TSA FAMILY PROTEIN"/>
    <property type="match status" value="1"/>
</dbReference>